<reference evidence="2 3" key="2">
    <citation type="submission" date="2008-10" db="EMBL/GenBank/DDBJ databases">
        <authorList>
            <person name="Fulton L."/>
            <person name="Clifton S."/>
            <person name="Fulton B."/>
            <person name="Xu J."/>
            <person name="Minx P."/>
            <person name="Pepin K.H."/>
            <person name="Johnson M."/>
            <person name="Thiruvilangam P."/>
            <person name="Bhonagiri V."/>
            <person name="Nash W.E."/>
            <person name="Mardis E.R."/>
            <person name="Wilson R.K."/>
        </authorList>
    </citation>
    <scope>NUCLEOTIDE SEQUENCE [LARGE SCALE GENOMIC DNA]</scope>
    <source>
        <strain evidence="2 3">DSM 13279</strain>
    </source>
</reference>
<feature type="transmembrane region" description="Helical" evidence="1">
    <location>
        <begin position="216"/>
        <end position="236"/>
    </location>
</feature>
<gene>
    <name evidence="2" type="ORF">COLSTE_01276</name>
</gene>
<dbReference type="AlphaFoldDB" id="B6GB23"/>
<dbReference type="GeneID" id="98001800"/>
<proteinExistence type="predicted"/>
<accession>B6GB23</accession>
<sequence length="250" mass="26293">MRSLGYRRLHKGFALLALGSLAFALAALMHDLFGWASVDLGVSACAVDVLLGALDPRVAPIALGIPASMALLAFTNNDFDARFVLLHTAGRRSLAMGECVCAGAAAGLAVLGALFLTGVLSCVSGASFLNWGDAASYGAWRAGMPMSVPMPVPLLTFSISAFSALFVLLVFEVWGRWVCKRAWWSLVAIIPYSLLYAVTLGPILAVGPESFASVPWSSLTCSMLLVVGAGVLSYLFSRSSLVGNKDFYGC</sequence>
<reference evidence="2 3" key="1">
    <citation type="submission" date="2008-10" db="EMBL/GenBank/DDBJ databases">
        <title>Draft genome sequence of Collinsella stercoris (DSM 13279).</title>
        <authorList>
            <person name="Sudarsanam P."/>
            <person name="Ley R."/>
            <person name="Guruge J."/>
            <person name="Turnbaugh P.J."/>
            <person name="Mahowald M."/>
            <person name="Liep D."/>
            <person name="Gordon J."/>
        </authorList>
    </citation>
    <scope>NUCLEOTIDE SEQUENCE [LARGE SCALE GENOMIC DNA]</scope>
    <source>
        <strain evidence="2 3">DSM 13279</strain>
    </source>
</reference>
<feature type="transmembrane region" description="Helical" evidence="1">
    <location>
        <begin position="56"/>
        <end position="74"/>
    </location>
</feature>
<dbReference type="HOGENOM" id="CLU_1109936_0_0_11"/>
<evidence type="ECO:0000313" key="2">
    <source>
        <dbReference type="EMBL" id="EEA90517.1"/>
    </source>
</evidence>
<keyword evidence="1" id="KW-0472">Membrane</keyword>
<name>B6GB23_9ACTN</name>
<evidence type="ECO:0000256" key="1">
    <source>
        <dbReference type="SAM" id="Phobius"/>
    </source>
</evidence>
<dbReference type="Proteomes" id="UP000003560">
    <property type="component" value="Unassembled WGS sequence"/>
</dbReference>
<feature type="transmembrane region" description="Helical" evidence="1">
    <location>
        <begin position="95"/>
        <end position="128"/>
    </location>
</feature>
<dbReference type="STRING" id="445975.COLSTE_01276"/>
<evidence type="ECO:0000313" key="3">
    <source>
        <dbReference type="Proteomes" id="UP000003560"/>
    </source>
</evidence>
<organism evidence="2 3">
    <name type="scientific">Collinsella stercoris DSM 13279</name>
    <dbReference type="NCBI Taxonomy" id="445975"/>
    <lineage>
        <taxon>Bacteria</taxon>
        <taxon>Bacillati</taxon>
        <taxon>Actinomycetota</taxon>
        <taxon>Coriobacteriia</taxon>
        <taxon>Coriobacteriales</taxon>
        <taxon>Coriobacteriaceae</taxon>
        <taxon>Collinsella</taxon>
    </lineage>
</organism>
<comment type="caution">
    <text evidence="2">The sequence shown here is derived from an EMBL/GenBank/DDBJ whole genome shotgun (WGS) entry which is preliminary data.</text>
</comment>
<feature type="transmembrane region" description="Helical" evidence="1">
    <location>
        <begin position="148"/>
        <end position="171"/>
    </location>
</feature>
<feature type="transmembrane region" description="Helical" evidence="1">
    <location>
        <begin position="183"/>
        <end position="204"/>
    </location>
</feature>
<dbReference type="RefSeq" id="WP_006720926.1">
    <property type="nucleotide sequence ID" value="NZ_CP085935.1"/>
</dbReference>
<protein>
    <submittedName>
        <fullName evidence="2">Uncharacterized protein</fullName>
    </submittedName>
</protein>
<keyword evidence="1" id="KW-1133">Transmembrane helix</keyword>
<dbReference type="EMBL" id="ABXJ01000069">
    <property type="protein sequence ID" value="EEA90517.1"/>
    <property type="molecule type" value="Genomic_DNA"/>
</dbReference>
<keyword evidence="3" id="KW-1185">Reference proteome</keyword>
<keyword evidence="1" id="KW-0812">Transmembrane</keyword>